<dbReference type="EMBL" id="VKKY01000001">
    <property type="protein sequence ID" value="KAA3440314.1"/>
    <property type="molecule type" value="Genomic_DNA"/>
</dbReference>
<protein>
    <recommendedName>
        <fullName evidence="3">Alpha/beta hydrolase</fullName>
    </recommendedName>
</protein>
<evidence type="ECO:0000313" key="1">
    <source>
        <dbReference type="EMBL" id="KAA3440314.1"/>
    </source>
</evidence>
<dbReference type="RefSeq" id="WP_149089949.1">
    <property type="nucleotide sequence ID" value="NZ_VKKY01000001.1"/>
</dbReference>
<proteinExistence type="predicted"/>
<accession>A0A5B6TI15</accession>
<comment type="caution">
    <text evidence="1">The sequence shown here is derived from an EMBL/GenBank/DDBJ whole genome shotgun (WGS) entry which is preliminary data.</text>
</comment>
<dbReference type="OrthoDB" id="1095982at2"/>
<organism evidence="1 2">
    <name type="scientific">Rufibacter hautae</name>
    <dbReference type="NCBI Taxonomy" id="2595005"/>
    <lineage>
        <taxon>Bacteria</taxon>
        <taxon>Pseudomonadati</taxon>
        <taxon>Bacteroidota</taxon>
        <taxon>Cytophagia</taxon>
        <taxon>Cytophagales</taxon>
        <taxon>Hymenobacteraceae</taxon>
        <taxon>Rufibacter</taxon>
    </lineage>
</organism>
<dbReference type="SUPFAM" id="SSF53474">
    <property type="entry name" value="alpha/beta-Hydrolases"/>
    <property type="match status" value="1"/>
</dbReference>
<name>A0A5B6TI15_9BACT</name>
<dbReference type="Proteomes" id="UP000324133">
    <property type="component" value="Unassembled WGS sequence"/>
</dbReference>
<dbReference type="InterPro" id="IPR029058">
    <property type="entry name" value="AB_hydrolase_fold"/>
</dbReference>
<evidence type="ECO:0000313" key="2">
    <source>
        <dbReference type="Proteomes" id="UP000324133"/>
    </source>
</evidence>
<reference evidence="1 2" key="1">
    <citation type="submission" date="2019-07" db="EMBL/GenBank/DDBJ databases">
        <title>Rufibacter sp. nov., isolated from lake sediment.</title>
        <authorList>
            <person name="Qu J.-H."/>
        </authorList>
    </citation>
    <scope>NUCLEOTIDE SEQUENCE [LARGE SCALE GENOMIC DNA]</scope>
    <source>
        <strain evidence="1 2">NBS58-1</strain>
    </source>
</reference>
<keyword evidence="2" id="KW-1185">Reference proteome</keyword>
<evidence type="ECO:0008006" key="3">
    <source>
        <dbReference type="Google" id="ProtNLM"/>
    </source>
</evidence>
<dbReference type="AlphaFoldDB" id="A0A5B6TI15"/>
<gene>
    <name evidence="1" type="ORF">FOA19_06565</name>
</gene>
<sequence>MKRVALFIGLSFLVCVTCIGQRLQRVKIASAKGADAYFTTKPEKEVKGVLVLLQGFGEKTKEIPQKTQIPALLEKQGYLVIFPELQHTLFADDHAKFKLDQILEAEYAKYNLQDIPIVIGGFSAGGAVAVGYAEYLIKSGSSRKIKGVFVIDAPLDLERIYRSAVNKIGYHCSDLISKEGHSLKNTLDTRLGGPPEAKPAAYLNSSAYSATAQDGGNARLLKDIPIRLYCEPDLEFVRKKYCQKLQMADINATDLEGLSTFLKKIGNLRAELIQTKGRGFHSWNIADAADLKNWIVGIQ</sequence>
<dbReference type="Gene3D" id="3.40.50.1820">
    <property type="entry name" value="alpha/beta hydrolase"/>
    <property type="match status" value="1"/>
</dbReference>